<proteinExistence type="predicted"/>
<organism evidence="2 3">
    <name type="scientific">Brevundimonas aurantiaca</name>
    <dbReference type="NCBI Taxonomy" id="74316"/>
    <lineage>
        <taxon>Bacteria</taxon>
        <taxon>Pseudomonadati</taxon>
        <taxon>Pseudomonadota</taxon>
        <taxon>Alphaproteobacteria</taxon>
        <taxon>Caulobacterales</taxon>
        <taxon>Caulobacteraceae</taxon>
        <taxon>Brevundimonas</taxon>
    </lineage>
</organism>
<feature type="domain" description="EAL" evidence="1">
    <location>
        <begin position="268"/>
        <end position="514"/>
    </location>
</feature>
<dbReference type="PANTHER" id="PTHR33121">
    <property type="entry name" value="CYCLIC DI-GMP PHOSPHODIESTERASE PDEF"/>
    <property type="match status" value="1"/>
</dbReference>
<dbReference type="Proteomes" id="UP000527324">
    <property type="component" value="Unassembled WGS sequence"/>
</dbReference>
<dbReference type="Pfam" id="PF00563">
    <property type="entry name" value="EAL"/>
    <property type="match status" value="1"/>
</dbReference>
<dbReference type="CDD" id="cd01948">
    <property type="entry name" value="EAL"/>
    <property type="match status" value="1"/>
</dbReference>
<name>A0A7W9C3J4_9CAUL</name>
<dbReference type="SMART" id="SM00052">
    <property type="entry name" value="EAL"/>
    <property type="match status" value="1"/>
</dbReference>
<protein>
    <submittedName>
        <fullName evidence="2">EAL domain-containing protein (Putative c-di-GMP-specific phosphodiesterase class I)</fullName>
    </submittedName>
</protein>
<gene>
    <name evidence="2" type="ORF">GGQ93_000134</name>
</gene>
<dbReference type="RefSeq" id="WP_183214816.1">
    <property type="nucleotide sequence ID" value="NZ_CAJFZW010000022.1"/>
</dbReference>
<sequence length="524" mass="56230">MPITTRLLGLAFASADALVEIDAQGRVGFALGAGPAAGQDVGALWTGKPLTELLHQGDHVLQTLMNSKAGARSAPLQILLTAGADRVRRASIRAFVLPQLAPAISCAIAYEGPAIPLGELDVPPLIDAERFLIDAPRIIDNSRDLAFGFLDVHGLEQLPEALADRVQRRIEATLQSAAVHGSSAAQITQERFALLRPETDKRDLAAEVVEAGRAEGAELAAESFTTPLPQGADSLCVLRAMRFAIEGCLKDGGLANPQIAFAESLKRTFRDAEAFRGVVKARDFQVHYQPIVRLESRAVHHFEALARFNTPNGPAEAIRMAEELKLIEAFDLAVAEKVLKRMRAPGAGLLKMAINVSGASLGDDTYVENLLKMTSGSPEERKRLIVEVTETSALADLEAANRRLAALRETGIKVCIDDFGAGATSYDYVRKLPVDAVKIDGDLVGGLGDPMTQGLIRGLVDLCRSMKLETIAEMIETDQVADQLKALGVEYGQGWLFGRAEAEPRTQLASAAPIRRRGAVEAWG</sequence>
<evidence type="ECO:0000313" key="3">
    <source>
        <dbReference type="Proteomes" id="UP000527324"/>
    </source>
</evidence>
<dbReference type="GO" id="GO:0071111">
    <property type="term" value="F:cyclic-guanylate-specific phosphodiesterase activity"/>
    <property type="evidence" value="ECO:0007669"/>
    <property type="project" value="InterPro"/>
</dbReference>
<dbReference type="SUPFAM" id="SSF141868">
    <property type="entry name" value="EAL domain-like"/>
    <property type="match status" value="1"/>
</dbReference>
<evidence type="ECO:0000313" key="2">
    <source>
        <dbReference type="EMBL" id="MBB5738443.1"/>
    </source>
</evidence>
<dbReference type="InterPro" id="IPR050706">
    <property type="entry name" value="Cyclic-di-GMP_PDE-like"/>
</dbReference>
<dbReference type="EMBL" id="JACHOQ010000001">
    <property type="protein sequence ID" value="MBB5738443.1"/>
    <property type="molecule type" value="Genomic_DNA"/>
</dbReference>
<dbReference type="InterPro" id="IPR001633">
    <property type="entry name" value="EAL_dom"/>
</dbReference>
<dbReference type="PANTHER" id="PTHR33121:SF70">
    <property type="entry name" value="SIGNALING PROTEIN YKOW"/>
    <property type="match status" value="1"/>
</dbReference>
<comment type="caution">
    <text evidence="2">The sequence shown here is derived from an EMBL/GenBank/DDBJ whole genome shotgun (WGS) entry which is preliminary data.</text>
</comment>
<accession>A0A7W9C3J4</accession>
<dbReference type="InterPro" id="IPR035919">
    <property type="entry name" value="EAL_sf"/>
</dbReference>
<evidence type="ECO:0000259" key="1">
    <source>
        <dbReference type="PROSITE" id="PS50883"/>
    </source>
</evidence>
<keyword evidence="3" id="KW-1185">Reference proteome</keyword>
<dbReference type="Gene3D" id="3.20.20.450">
    <property type="entry name" value="EAL domain"/>
    <property type="match status" value="1"/>
</dbReference>
<dbReference type="PROSITE" id="PS50883">
    <property type="entry name" value="EAL"/>
    <property type="match status" value="1"/>
</dbReference>
<dbReference type="AlphaFoldDB" id="A0A7W9C3J4"/>
<reference evidence="2 3" key="1">
    <citation type="submission" date="2020-08" db="EMBL/GenBank/DDBJ databases">
        <title>Genomic Encyclopedia of Type Strains, Phase IV (KMG-IV): sequencing the most valuable type-strain genomes for metagenomic binning, comparative biology and taxonomic classification.</title>
        <authorList>
            <person name="Goeker M."/>
        </authorList>
    </citation>
    <scope>NUCLEOTIDE SEQUENCE [LARGE SCALE GENOMIC DNA]</scope>
    <source>
        <strain evidence="2 3">DSM 4731</strain>
    </source>
</reference>